<evidence type="ECO:0000313" key="1">
    <source>
        <dbReference type="EMBL" id="KAJ7530691.1"/>
    </source>
</evidence>
<accession>A0ACC2BLP2</accession>
<dbReference type="Proteomes" id="UP001162992">
    <property type="component" value="Chromosome 14"/>
</dbReference>
<proteinExistence type="predicted"/>
<name>A0ACC2BLP2_DIPCM</name>
<protein>
    <submittedName>
        <fullName evidence="1">Uncharacterized protein</fullName>
    </submittedName>
</protein>
<organism evidence="1 2">
    <name type="scientific">Diphasiastrum complanatum</name>
    <name type="common">Issler's clubmoss</name>
    <name type="synonym">Lycopodium complanatum</name>
    <dbReference type="NCBI Taxonomy" id="34168"/>
    <lineage>
        <taxon>Eukaryota</taxon>
        <taxon>Viridiplantae</taxon>
        <taxon>Streptophyta</taxon>
        <taxon>Embryophyta</taxon>
        <taxon>Tracheophyta</taxon>
        <taxon>Lycopodiopsida</taxon>
        <taxon>Lycopodiales</taxon>
        <taxon>Lycopodiaceae</taxon>
        <taxon>Lycopodioideae</taxon>
        <taxon>Diphasiastrum</taxon>
    </lineage>
</organism>
<dbReference type="EMBL" id="CM055105">
    <property type="protein sequence ID" value="KAJ7530691.1"/>
    <property type="molecule type" value="Genomic_DNA"/>
</dbReference>
<evidence type="ECO:0000313" key="2">
    <source>
        <dbReference type="Proteomes" id="UP001162992"/>
    </source>
</evidence>
<sequence>MARDPAVAMDFMGVGKNAGARESQGNTHSDRATPIRPTPTFLSFNDQNNWQSNLSVTAGVCLNSPNQLRRILPQGAPAAFGPAVALVKGKGWPLSEVKEDMLAGGIPIKQYAFSEKLSLDKPLVELIDPELVQLEKEDSRRHLYERGTLRPSRNKSQALQQVLSVKDHFDLKYLGEKECYNEGGASTKYCTHSAAEISFPQSQDGPRLTSLQNPKFFGNSKCELSQPADKVYASACPDNDNRLIGSELTLSLASAWDKGLMVSEREGLKSFLPASLASTRGSPLSAIDADQQTTGKSVSPQLSIDCGPRSNPSHARPLNAPLTIFYSGLVNVYDDVPVDKAQAIMLLAGTGSSQPSLMNIPDTVDSSSVPLGTGPTVPVNSSICDQSQDLVPPTLPPPAVIQQAVRRSHTELPQARKASLQRFLEKRKERAIARAPVMETKSEIDGSSPIWESRENSPNPCKAFEAGFDSPIPSPFLSQLPARINKRSHSSGSEPSSPSIALRVPQHNVLDEQETKEATKLLLEKETLSLKRLKPLEEKLTEAQGATSSQM</sequence>
<keyword evidence="2" id="KW-1185">Reference proteome</keyword>
<reference evidence="2" key="1">
    <citation type="journal article" date="2024" name="Proc. Natl. Acad. Sci. U.S.A.">
        <title>Extraordinary preservation of gene collinearity over three hundred million years revealed in homosporous lycophytes.</title>
        <authorList>
            <person name="Li C."/>
            <person name="Wickell D."/>
            <person name="Kuo L.Y."/>
            <person name="Chen X."/>
            <person name="Nie B."/>
            <person name="Liao X."/>
            <person name="Peng D."/>
            <person name="Ji J."/>
            <person name="Jenkins J."/>
            <person name="Williams M."/>
            <person name="Shu S."/>
            <person name="Plott C."/>
            <person name="Barry K."/>
            <person name="Rajasekar S."/>
            <person name="Grimwood J."/>
            <person name="Han X."/>
            <person name="Sun S."/>
            <person name="Hou Z."/>
            <person name="He W."/>
            <person name="Dai G."/>
            <person name="Sun C."/>
            <person name="Schmutz J."/>
            <person name="Leebens-Mack J.H."/>
            <person name="Li F.W."/>
            <person name="Wang L."/>
        </authorList>
    </citation>
    <scope>NUCLEOTIDE SEQUENCE [LARGE SCALE GENOMIC DNA]</scope>
    <source>
        <strain evidence="2">cv. PW_Plant_1</strain>
    </source>
</reference>
<gene>
    <name evidence="1" type="ORF">O6H91_14G015200</name>
</gene>
<comment type="caution">
    <text evidence="1">The sequence shown here is derived from an EMBL/GenBank/DDBJ whole genome shotgun (WGS) entry which is preliminary data.</text>
</comment>